<dbReference type="EMBL" id="MFSR01000080">
    <property type="protein sequence ID" value="OGI38231.1"/>
    <property type="molecule type" value="Genomic_DNA"/>
</dbReference>
<reference evidence="4 5" key="1">
    <citation type="journal article" date="2016" name="Nat. Commun.">
        <title>Thousands of microbial genomes shed light on interconnected biogeochemical processes in an aquifer system.</title>
        <authorList>
            <person name="Anantharaman K."/>
            <person name="Brown C.T."/>
            <person name="Hug L.A."/>
            <person name="Sharon I."/>
            <person name="Castelle C.J."/>
            <person name="Probst A.J."/>
            <person name="Thomas B.C."/>
            <person name="Singh A."/>
            <person name="Wilkins M.J."/>
            <person name="Karaoz U."/>
            <person name="Brodie E.L."/>
            <person name="Williams K.H."/>
            <person name="Hubbard S.S."/>
            <person name="Banfield J.F."/>
        </authorList>
    </citation>
    <scope>NUCLEOTIDE SEQUENCE [LARGE SCALE GENOMIC DNA]</scope>
</reference>
<comment type="caution">
    <text evidence="4">The sequence shown here is derived from an EMBL/GenBank/DDBJ whole genome shotgun (WGS) entry which is preliminary data.</text>
</comment>
<dbReference type="SUPFAM" id="SSF50129">
    <property type="entry name" value="GroES-like"/>
    <property type="match status" value="1"/>
</dbReference>
<dbReference type="InterPro" id="IPR013154">
    <property type="entry name" value="ADH-like_N"/>
</dbReference>
<dbReference type="InterPro" id="IPR011032">
    <property type="entry name" value="GroES-like_sf"/>
</dbReference>
<dbReference type="SUPFAM" id="SSF51735">
    <property type="entry name" value="NAD(P)-binding Rossmann-fold domains"/>
    <property type="match status" value="1"/>
</dbReference>
<keyword evidence="2" id="KW-0560">Oxidoreductase</keyword>
<evidence type="ECO:0000313" key="4">
    <source>
        <dbReference type="EMBL" id="OGI38231.1"/>
    </source>
</evidence>
<evidence type="ECO:0000256" key="1">
    <source>
        <dbReference type="ARBA" id="ARBA00022857"/>
    </source>
</evidence>
<dbReference type="Gene3D" id="3.40.50.720">
    <property type="entry name" value="NAD(P)-binding Rossmann-like Domain"/>
    <property type="match status" value="1"/>
</dbReference>
<dbReference type="Gene3D" id="3.90.180.10">
    <property type="entry name" value="Medium-chain alcohol dehydrogenases, catalytic domain"/>
    <property type="match status" value="1"/>
</dbReference>
<gene>
    <name evidence="4" type="ORF">A2V91_00495</name>
</gene>
<dbReference type="InterPro" id="IPR036291">
    <property type="entry name" value="NAD(P)-bd_dom_sf"/>
</dbReference>
<dbReference type="Proteomes" id="UP000179334">
    <property type="component" value="Unassembled WGS sequence"/>
</dbReference>
<dbReference type="CDD" id="cd08272">
    <property type="entry name" value="MDR6"/>
    <property type="match status" value="1"/>
</dbReference>
<protein>
    <submittedName>
        <fullName evidence="4">Alcohol dehydrogenase</fullName>
    </submittedName>
</protein>
<dbReference type="InterPro" id="IPR020843">
    <property type="entry name" value="ER"/>
</dbReference>
<keyword evidence="1" id="KW-0521">NADP</keyword>
<evidence type="ECO:0000259" key="3">
    <source>
        <dbReference type="SMART" id="SM00829"/>
    </source>
</evidence>
<organism evidence="4 5">
    <name type="scientific">Candidatus Muproteobacteria bacterium RBG_16_64_10</name>
    <dbReference type="NCBI Taxonomy" id="1817757"/>
    <lineage>
        <taxon>Bacteria</taxon>
        <taxon>Pseudomonadati</taxon>
        <taxon>Pseudomonadota</taxon>
        <taxon>Candidatus Muproteobacteria</taxon>
    </lineage>
</organism>
<accession>A0A1F6SZ58</accession>
<dbReference type="PANTHER" id="PTHR48106">
    <property type="entry name" value="QUINONE OXIDOREDUCTASE PIG3-RELATED"/>
    <property type="match status" value="1"/>
</dbReference>
<evidence type="ECO:0000313" key="5">
    <source>
        <dbReference type="Proteomes" id="UP000179334"/>
    </source>
</evidence>
<name>A0A1F6SZ58_9PROT</name>
<dbReference type="Pfam" id="PF13602">
    <property type="entry name" value="ADH_zinc_N_2"/>
    <property type="match status" value="1"/>
</dbReference>
<evidence type="ECO:0000256" key="2">
    <source>
        <dbReference type="ARBA" id="ARBA00023002"/>
    </source>
</evidence>
<dbReference type="AlphaFoldDB" id="A0A1F6SZ58"/>
<dbReference type="SMART" id="SM00829">
    <property type="entry name" value="PKS_ER"/>
    <property type="match status" value="1"/>
</dbReference>
<dbReference type="GO" id="GO:0070402">
    <property type="term" value="F:NADPH binding"/>
    <property type="evidence" value="ECO:0007669"/>
    <property type="project" value="TreeGrafter"/>
</dbReference>
<dbReference type="Pfam" id="PF08240">
    <property type="entry name" value="ADH_N"/>
    <property type="match status" value="1"/>
</dbReference>
<feature type="domain" description="Enoyl reductase (ER)" evidence="3">
    <location>
        <begin position="10"/>
        <end position="329"/>
    </location>
</feature>
<proteinExistence type="predicted"/>
<dbReference type="GO" id="GO:0016651">
    <property type="term" value="F:oxidoreductase activity, acting on NAD(P)H"/>
    <property type="evidence" value="ECO:0007669"/>
    <property type="project" value="TreeGrafter"/>
</dbReference>
<sequence length="332" mass="35595">MKAIVMTAPGGPEVLEPRDLPEPKLVHDTDMLVRVHAAGVNPVDTKMRAKPAGYPAPLPPVLGCDAAGVVQAMGPAVTGFRPGDEVYYCQAPHHDRLGNYAQYAVVDHRLVARMPKRMSFTDAAAVPLVLITAWEALHDRAGIKPWHKVLIHAGAGGVGHIAIQLARLVGAEVCTTVGSAEKAEFARALGANHTINYKEKNFAGDVLAWTGGRGADIAFDTVGGKTLADSFAAVRCYGDVVTLLAPDPAMDWSVPRVRNQRLSFELMLIPVFTGMTDAMAHQGGILRRGTELFEARELRVHVDRTFPLERAAEAHALLASGKTKGKIVLTVD</sequence>